<evidence type="ECO:0000259" key="3">
    <source>
        <dbReference type="PROSITE" id="PS50977"/>
    </source>
</evidence>
<sequence>MSKRMGKEARREQLLSIAVSIIESRGADALTLASVAEEAGVTKPIAYNHFETKENLLKQIYQDIDNRLIESIQTAKESSNQSIDDIVAILCESYFDCMQVNSKIYGLTIAALKCYPSNVDLSQNIQNFFVRAYSELFQLPVTGDNYQNRLKLISVYGLIESVGEAAITGQIPQEAALSYLKEEVHHILTK</sequence>
<dbReference type="InterPro" id="IPR001647">
    <property type="entry name" value="HTH_TetR"/>
</dbReference>
<dbReference type="EMBL" id="MJIL01000042">
    <property type="protein sequence ID" value="OLQ81353.1"/>
    <property type="molecule type" value="Genomic_DNA"/>
</dbReference>
<dbReference type="OrthoDB" id="70491at2"/>
<feature type="DNA-binding region" description="H-T-H motif" evidence="2">
    <location>
        <begin position="31"/>
        <end position="50"/>
    </location>
</feature>
<evidence type="ECO:0000313" key="5">
    <source>
        <dbReference type="Proteomes" id="UP000186905"/>
    </source>
</evidence>
<evidence type="ECO:0000256" key="2">
    <source>
        <dbReference type="PROSITE-ProRule" id="PRU00335"/>
    </source>
</evidence>
<proteinExistence type="predicted"/>
<dbReference type="RefSeq" id="WP_075761927.1">
    <property type="nucleotide sequence ID" value="NZ_MJIL01000042.1"/>
</dbReference>
<dbReference type="PANTHER" id="PTHR43479">
    <property type="entry name" value="ACREF/ENVCD OPERON REPRESSOR-RELATED"/>
    <property type="match status" value="1"/>
</dbReference>
<protein>
    <submittedName>
        <fullName evidence="4">TetR family transcriptional regulator</fullName>
    </submittedName>
</protein>
<dbReference type="PRINTS" id="PR00455">
    <property type="entry name" value="HTHTETR"/>
</dbReference>
<keyword evidence="1 2" id="KW-0238">DNA-binding</keyword>
<evidence type="ECO:0000256" key="1">
    <source>
        <dbReference type="ARBA" id="ARBA00023125"/>
    </source>
</evidence>
<dbReference type="STRING" id="1903952.BIT28_27520"/>
<accession>A0A1Q9H106</accession>
<dbReference type="PANTHER" id="PTHR43479:SF11">
    <property type="entry name" value="ACREF_ENVCD OPERON REPRESSOR-RELATED"/>
    <property type="match status" value="1"/>
</dbReference>
<keyword evidence="5" id="KW-1185">Reference proteome</keyword>
<organism evidence="4 5">
    <name type="scientific">Photobacterium proteolyticum</name>
    <dbReference type="NCBI Taxonomy" id="1903952"/>
    <lineage>
        <taxon>Bacteria</taxon>
        <taxon>Pseudomonadati</taxon>
        <taxon>Pseudomonadota</taxon>
        <taxon>Gammaproteobacteria</taxon>
        <taxon>Vibrionales</taxon>
        <taxon>Vibrionaceae</taxon>
        <taxon>Photobacterium</taxon>
    </lineage>
</organism>
<dbReference type="AlphaFoldDB" id="A0A1Q9H106"/>
<dbReference type="Pfam" id="PF00440">
    <property type="entry name" value="TetR_N"/>
    <property type="match status" value="1"/>
</dbReference>
<name>A0A1Q9H106_9GAMM</name>
<dbReference type="InterPro" id="IPR050624">
    <property type="entry name" value="HTH-type_Tx_Regulator"/>
</dbReference>
<dbReference type="InterPro" id="IPR009057">
    <property type="entry name" value="Homeodomain-like_sf"/>
</dbReference>
<evidence type="ECO:0000313" key="4">
    <source>
        <dbReference type="EMBL" id="OLQ81353.1"/>
    </source>
</evidence>
<comment type="caution">
    <text evidence="4">The sequence shown here is derived from an EMBL/GenBank/DDBJ whole genome shotgun (WGS) entry which is preliminary data.</text>
</comment>
<reference evidence="4 5" key="1">
    <citation type="submission" date="2016-09" db="EMBL/GenBank/DDBJ databases">
        <title>Photobacterium proteolyticum sp. nov. a protease producing bacterium isolated from ocean sediments of Laizhou Bay.</title>
        <authorList>
            <person name="Li Y."/>
        </authorList>
    </citation>
    <scope>NUCLEOTIDE SEQUENCE [LARGE SCALE GENOMIC DNA]</scope>
    <source>
        <strain evidence="4 5">13-12</strain>
    </source>
</reference>
<feature type="domain" description="HTH tetR-type" evidence="3">
    <location>
        <begin position="8"/>
        <end position="68"/>
    </location>
</feature>
<dbReference type="Proteomes" id="UP000186905">
    <property type="component" value="Unassembled WGS sequence"/>
</dbReference>
<dbReference type="Gene3D" id="1.10.357.10">
    <property type="entry name" value="Tetracycline Repressor, domain 2"/>
    <property type="match status" value="1"/>
</dbReference>
<dbReference type="GO" id="GO:0003677">
    <property type="term" value="F:DNA binding"/>
    <property type="evidence" value="ECO:0007669"/>
    <property type="project" value="UniProtKB-UniRule"/>
</dbReference>
<gene>
    <name evidence="4" type="ORF">BIT28_27520</name>
</gene>
<dbReference type="SUPFAM" id="SSF46689">
    <property type="entry name" value="Homeodomain-like"/>
    <property type="match status" value="1"/>
</dbReference>
<dbReference type="PROSITE" id="PS50977">
    <property type="entry name" value="HTH_TETR_2"/>
    <property type="match status" value="1"/>
</dbReference>